<dbReference type="SUPFAM" id="SSF48264">
    <property type="entry name" value="Cytochrome P450"/>
    <property type="match status" value="1"/>
</dbReference>
<dbReference type="PANTHER" id="PTHR24305">
    <property type="entry name" value="CYTOCHROME P450"/>
    <property type="match status" value="1"/>
</dbReference>
<accession>A0A6G1IGM4</accession>
<gene>
    <name evidence="7" type="ORF">K458DRAFT_378836</name>
</gene>
<dbReference type="PRINTS" id="PR00463">
    <property type="entry name" value="EP450I"/>
</dbReference>
<dbReference type="InterPro" id="IPR050121">
    <property type="entry name" value="Cytochrome_P450_monoxygenase"/>
</dbReference>
<dbReference type="InterPro" id="IPR001128">
    <property type="entry name" value="Cyt_P450"/>
</dbReference>
<dbReference type="EMBL" id="MU005625">
    <property type="protein sequence ID" value="KAF2677133.1"/>
    <property type="molecule type" value="Genomic_DNA"/>
</dbReference>
<keyword evidence="6" id="KW-0560">Oxidoreductase</keyword>
<dbReference type="AlphaFoldDB" id="A0A6G1IGM4"/>
<comment type="similarity">
    <text evidence="2 6">Belongs to the cytochrome P450 family.</text>
</comment>
<evidence type="ECO:0000256" key="1">
    <source>
        <dbReference type="ARBA" id="ARBA00001971"/>
    </source>
</evidence>
<reference evidence="7" key="1">
    <citation type="journal article" date="2020" name="Stud. Mycol.">
        <title>101 Dothideomycetes genomes: a test case for predicting lifestyles and emergence of pathogens.</title>
        <authorList>
            <person name="Haridas S."/>
            <person name="Albert R."/>
            <person name="Binder M."/>
            <person name="Bloem J."/>
            <person name="Labutti K."/>
            <person name="Salamov A."/>
            <person name="Andreopoulos B."/>
            <person name="Baker S."/>
            <person name="Barry K."/>
            <person name="Bills G."/>
            <person name="Bluhm B."/>
            <person name="Cannon C."/>
            <person name="Castanera R."/>
            <person name="Culley D."/>
            <person name="Daum C."/>
            <person name="Ezra D."/>
            <person name="Gonzalez J."/>
            <person name="Henrissat B."/>
            <person name="Kuo A."/>
            <person name="Liang C."/>
            <person name="Lipzen A."/>
            <person name="Lutzoni F."/>
            <person name="Magnuson J."/>
            <person name="Mondo S."/>
            <person name="Nolan M."/>
            <person name="Ohm R."/>
            <person name="Pangilinan J."/>
            <person name="Park H.-J."/>
            <person name="Ramirez L."/>
            <person name="Alfaro M."/>
            <person name="Sun H."/>
            <person name="Tritt A."/>
            <person name="Yoshinaga Y."/>
            <person name="Zwiers L.-H."/>
            <person name="Turgeon B."/>
            <person name="Goodwin S."/>
            <person name="Spatafora J."/>
            <person name="Crous P."/>
            <person name="Grigoriev I."/>
        </authorList>
    </citation>
    <scope>NUCLEOTIDE SEQUENCE</scope>
    <source>
        <strain evidence="7">CBS 122367</strain>
    </source>
</reference>
<dbReference type="PROSITE" id="PS00086">
    <property type="entry name" value="CYTOCHROME_P450"/>
    <property type="match status" value="1"/>
</dbReference>
<keyword evidence="6" id="KW-0503">Monooxygenase</keyword>
<keyword evidence="3 5" id="KW-0479">Metal-binding</keyword>
<dbReference type="PANTHER" id="PTHR24305:SF166">
    <property type="entry name" value="CYTOCHROME P450 12A4, MITOCHONDRIAL-RELATED"/>
    <property type="match status" value="1"/>
</dbReference>
<keyword evidence="5 6" id="KW-0349">Heme</keyword>
<protein>
    <submittedName>
        <fullName evidence="7">Cytochrome P450</fullName>
    </submittedName>
</protein>
<comment type="cofactor">
    <cofactor evidence="1 5">
        <name>heme</name>
        <dbReference type="ChEBI" id="CHEBI:30413"/>
    </cofactor>
</comment>
<dbReference type="Gene3D" id="1.10.630.10">
    <property type="entry name" value="Cytochrome P450"/>
    <property type="match status" value="1"/>
</dbReference>
<evidence type="ECO:0000313" key="7">
    <source>
        <dbReference type="EMBL" id="KAF2677133.1"/>
    </source>
</evidence>
<dbReference type="GO" id="GO:0004497">
    <property type="term" value="F:monooxygenase activity"/>
    <property type="evidence" value="ECO:0007669"/>
    <property type="project" value="UniProtKB-KW"/>
</dbReference>
<dbReference type="GO" id="GO:0005506">
    <property type="term" value="F:iron ion binding"/>
    <property type="evidence" value="ECO:0007669"/>
    <property type="project" value="InterPro"/>
</dbReference>
<organism evidence="7 8">
    <name type="scientific">Lentithecium fluviatile CBS 122367</name>
    <dbReference type="NCBI Taxonomy" id="1168545"/>
    <lineage>
        <taxon>Eukaryota</taxon>
        <taxon>Fungi</taxon>
        <taxon>Dikarya</taxon>
        <taxon>Ascomycota</taxon>
        <taxon>Pezizomycotina</taxon>
        <taxon>Dothideomycetes</taxon>
        <taxon>Pleosporomycetidae</taxon>
        <taxon>Pleosporales</taxon>
        <taxon>Massarineae</taxon>
        <taxon>Lentitheciaceae</taxon>
        <taxon>Lentithecium</taxon>
    </lineage>
</organism>
<dbReference type="GO" id="GO:0020037">
    <property type="term" value="F:heme binding"/>
    <property type="evidence" value="ECO:0007669"/>
    <property type="project" value="InterPro"/>
</dbReference>
<dbReference type="InterPro" id="IPR017972">
    <property type="entry name" value="Cyt_P450_CS"/>
</dbReference>
<dbReference type="GO" id="GO:0016705">
    <property type="term" value="F:oxidoreductase activity, acting on paired donors, with incorporation or reduction of molecular oxygen"/>
    <property type="evidence" value="ECO:0007669"/>
    <property type="project" value="InterPro"/>
</dbReference>
<evidence type="ECO:0000256" key="4">
    <source>
        <dbReference type="ARBA" id="ARBA00023004"/>
    </source>
</evidence>
<keyword evidence="4 5" id="KW-0408">Iron</keyword>
<dbReference type="PRINTS" id="PR00385">
    <property type="entry name" value="P450"/>
</dbReference>
<name>A0A6G1IGM4_9PLEO</name>
<evidence type="ECO:0000313" key="8">
    <source>
        <dbReference type="Proteomes" id="UP000799291"/>
    </source>
</evidence>
<dbReference type="CDD" id="cd20615">
    <property type="entry name" value="CYP_GliC-like"/>
    <property type="match status" value="1"/>
</dbReference>
<dbReference type="Proteomes" id="UP000799291">
    <property type="component" value="Unassembled WGS sequence"/>
</dbReference>
<evidence type="ECO:0000256" key="5">
    <source>
        <dbReference type="PIRSR" id="PIRSR602401-1"/>
    </source>
</evidence>
<dbReference type="OrthoDB" id="2789670at2759"/>
<dbReference type="InterPro" id="IPR036396">
    <property type="entry name" value="Cyt_P450_sf"/>
</dbReference>
<proteinExistence type="inferred from homology"/>
<evidence type="ECO:0000256" key="2">
    <source>
        <dbReference type="ARBA" id="ARBA00010617"/>
    </source>
</evidence>
<sequence length="501" mass="56881">MGLPTQLQFLGAVFALLAIRLVLSKISTLVVSWILDVYLHWRYPIRDTTGRRSIPSTPYRFPNGNGDVDKFMDGPQKNIEWHQKYGGIYRIWNGMNPEVVVSTPSAIQAVFRDSDQHSKAKNMGSGYLMSQILGQCVGLLNGVTWRSVRKKVDPPFMHSGAGTLIPKMVEMTEDHLEAFFASRPQNYEEIDPVADLLMLPFLMVATVFYGDLTDGQVKWLNEWTPKREKLFEYALGGGLPRFGFSKYLPTEANRSLNQWKDVWTEFNIEAYNIAKCRNGDVLFVRMWEDAETDGGMTREQVLQTIDESLYANLDVGISSVSWNLVFLACYPEIQEQLFREIQEETASQGWEKYVQRSDTLLEACICESLRLRPIAAFAVPQSAPTDRVADGYVIPAGTNVTVDIYSLNQRNPFWGSDPLTYRPTRFMGLKPSQTRYNFSRFGFGPRQCMGKYMALPMVRIVVAKVIAGHQLSLKSGYEEVVKNSRGLGTHPTVKLRCVKRN</sequence>
<dbReference type="Pfam" id="PF00067">
    <property type="entry name" value="p450"/>
    <property type="match status" value="1"/>
</dbReference>
<feature type="binding site" description="axial binding residue" evidence="5">
    <location>
        <position position="448"/>
    </location>
    <ligand>
        <name>heme</name>
        <dbReference type="ChEBI" id="CHEBI:30413"/>
    </ligand>
    <ligandPart>
        <name>Fe</name>
        <dbReference type="ChEBI" id="CHEBI:18248"/>
    </ligandPart>
</feature>
<evidence type="ECO:0000256" key="3">
    <source>
        <dbReference type="ARBA" id="ARBA00022723"/>
    </source>
</evidence>
<evidence type="ECO:0000256" key="6">
    <source>
        <dbReference type="RuleBase" id="RU000461"/>
    </source>
</evidence>
<keyword evidence="8" id="KW-1185">Reference proteome</keyword>
<dbReference type="InterPro" id="IPR002401">
    <property type="entry name" value="Cyt_P450_E_grp-I"/>
</dbReference>